<dbReference type="Proteomes" id="UP000118435">
    <property type="component" value="Segment"/>
</dbReference>
<organism evidence="1 2">
    <name type="scientific">Cynomolgus macaque cytomegalovirus strain Mauritius</name>
    <dbReference type="NCBI Taxonomy" id="1690255"/>
    <lineage>
        <taxon>Viruses</taxon>
        <taxon>Duplodnaviria</taxon>
        <taxon>Heunggongvirae</taxon>
        <taxon>Peploviricota</taxon>
        <taxon>Herviviricetes</taxon>
        <taxon>Herpesvirales</taxon>
        <taxon>Orthoherpesviridae</taxon>
        <taxon>Betaherpesvirinae</taxon>
        <taxon>Cytomegalovirus</taxon>
        <taxon>Cytomegalovirus macacinebeta3</taxon>
    </lineage>
</organism>
<reference evidence="1 2" key="1">
    <citation type="journal article" date="2016" name="BMC Genomics">
        <title>A novel strain of cynomolgus macaque cytomegalovirus: implications for host-virus co-evolution.</title>
        <authorList>
            <person name="Russell J.N."/>
            <person name="Marsh A.K."/>
            <person name="Willer D.O."/>
            <person name="Ambagala A.P."/>
            <person name="Dzamba M."/>
            <person name="Chan J.K."/>
            <person name="Pilon R."/>
            <person name="Fournier J."/>
            <person name="Brudno M."/>
            <person name="Antony J.M."/>
            <person name="Sandstrom P."/>
            <person name="Evans B.J."/>
            <person name="MacDonald K.S."/>
        </authorList>
    </citation>
    <scope>NUCLEOTIDE SEQUENCE [LARGE SCALE GENOMIC DNA]</scope>
    <source>
        <strain evidence="1">Mauritius</strain>
    </source>
</reference>
<sequence>MSNGALLRRVRKQVASLVVLVDEMKMILVVFCARKPRMVLKASFLMKCASSTSRRWKFCPRML</sequence>
<protein>
    <submittedName>
        <fullName evidence="1">Protein UL91a</fullName>
    </submittedName>
</protein>
<gene>
    <name evidence="1" type="primary">CyUL91a</name>
</gene>
<dbReference type="EMBL" id="KP796148">
    <property type="protein sequence ID" value="AKT72906.1"/>
    <property type="molecule type" value="Genomic_DNA"/>
</dbReference>
<proteinExistence type="predicted"/>
<evidence type="ECO:0000313" key="1">
    <source>
        <dbReference type="EMBL" id="AKT72906.1"/>
    </source>
</evidence>
<accession>A0A0K1H0E6</accession>
<evidence type="ECO:0000313" key="2">
    <source>
        <dbReference type="Proteomes" id="UP000118435"/>
    </source>
</evidence>
<name>A0A0K1H0E6_9BETA</name>